<protein>
    <submittedName>
        <fullName evidence="2">Copper amine oxidase N-terminal domain-containing protein</fullName>
    </submittedName>
</protein>
<name>A0A1I2RGR1_9FIRM</name>
<evidence type="ECO:0000313" key="2">
    <source>
        <dbReference type="EMBL" id="SFG39864.1"/>
    </source>
</evidence>
<gene>
    <name evidence="2" type="ORF">SAMN05660649_01561</name>
</gene>
<feature type="domain" description="Copper amine oxidase-like N-terminal" evidence="1">
    <location>
        <begin position="61"/>
        <end position="145"/>
    </location>
</feature>
<dbReference type="Pfam" id="PF07833">
    <property type="entry name" value="Cu_amine_oxidN1"/>
    <property type="match status" value="1"/>
</dbReference>
<dbReference type="Gene3D" id="3.30.457.10">
    <property type="entry name" value="Copper amine oxidase-like, N-terminal domain"/>
    <property type="match status" value="1"/>
</dbReference>
<sequence length="274" mass="30854">MKWAKLLVIISMLIFLIIAPGSARALKNQIQSGANPATPKPVTVFYDGVDITGQITLSPNDGIIYIPMPIIIDQLKDTQVKTSSNASKCTITTGTTVINFSFNSPRVRVDEVELELMSGPWLNDQIIYVPLEFIQNVLGCPVKEYTQSAIIAIFSCPIIQGDYKENNLITDKLQNYLSTNLYNLSKDDSELHKRFTKIIHPDDIDVFCQNLSATINTPTSWGAIEFMESRVVARTTDAAVVYYKVRYTDGSSEETVDGLWGLQKYHDDWFIRWN</sequence>
<dbReference type="InterPro" id="IPR012854">
    <property type="entry name" value="Cu_amine_oxidase-like_N"/>
</dbReference>
<evidence type="ECO:0000313" key="3">
    <source>
        <dbReference type="Proteomes" id="UP000199337"/>
    </source>
</evidence>
<organism evidence="2 3">
    <name type="scientific">Desulfotruncus arcticus DSM 17038</name>
    <dbReference type="NCBI Taxonomy" id="1121424"/>
    <lineage>
        <taxon>Bacteria</taxon>
        <taxon>Bacillati</taxon>
        <taxon>Bacillota</taxon>
        <taxon>Clostridia</taxon>
        <taxon>Eubacteriales</taxon>
        <taxon>Desulfallaceae</taxon>
        <taxon>Desulfotruncus</taxon>
    </lineage>
</organism>
<dbReference type="SUPFAM" id="SSF55383">
    <property type="entry name" value="Copper amine oxidase, domain N"/>
    <property type="match status" value="1"/>
</dbReference>
<dbReference type="AlphaFoldDB" id="A0A1I2RGR1"/>
<keyword evidence="3" id="KW-1185">Reference proteome</keyword>
<accession>A0A1I2RGR1</accession>
<reference evidence="3" key="1">
    <citation type="submission" date="2016-10" db="EMBL/GenBank/DDBJ databases">
        <authorList>
            <person name="Varghese N."/>
            <person name="Submissions S."/>
        </authorList>
    </citation>
    <scope>NUCLEOTIDE SEQUENCE [LARGE SCALE GENOMIC DNA]</scope>
    <source>
        <strain evidence="3">DSM 17038</strain>
    </source>
</reference>
<dbReference type="OrthoDB" id="2578443at2"/>
<dbReference type="EMBL" id="FOOX01000004">
    <property type="protein sequence ID" value="SFG39864.1"/>
    <property type="molecule type" value="Genomic_DNA"/>
</dbReference>
<dbReference type="InterPro" id="IPR036582">
    <property type="entry name" value="Mao_N_sf"/>
</dbReference>
<dbReference type="RefSeq" id="WP_092470340.1">
    <property type="nucleotide sequence ID" value="NZ_FOOX01000004.1"/>
</dbReference>
<dbReference type="Proteomes" id="UP000199337">
    <property type="component" value="Unassembled WGS sequence"/>
</dbReference>
<proteinExistence type="predicted"/>
<evidence type="ECO:0000259" key="1">
    <source>
        <dbReference type="Pfam" id="PF07833"/>
    </source>
</evidence>